<dbReference type="EMBL" id="CAJVPP010023447">
    <property type="protein sequence ID" value="CAG8747351.1"/>
    <property type="molecule type" value="Genomic_DNA"/>
</dbReference>
<gene>
    <name evidence="2" type="ORF">FMOSSE_LOCUS16460</name>
</gene>
<comment type="caution">
    <text evidence="2">The sequence shown here is derived from an EMBL/GenBank/DDBJ whole genome shotgun (WGS) entry which is preliminary data.</text>
</comment>
<proteinExistence type="predicted"/>
<evidence type="ECO:0000313" key="3">
    <source>
        <dbReference type="Proteomes" id="UP000789375"/>
    </source>
</evidence>
<feature type="compositionally biased region" description="Basic and acidic residues" evidence="1">
    <location>
        <begin position="17"/>
        <end position="40"/>
    </location>
</feature>
<dbReference type="Proteomes" id="UP000789375">
    <property type="component" value="Unassembled WGS sequence"/>
</dbReference>
<keyword evidence="3" id="KW-1185">Reference proteome</keyword>
<feature type="non-terminal residue" evidence="2">
    <location>
        <position position="1"/>
    </location>
</feature>
<accession>A0A9N9NPS0</accession>
<protein>
    <submittedName>
        <fullName evidence="2">11197_t:CDS:1</fullName>
    </submittedName>
</protein>
<organism evidence="2 3">
    <name type="scientific">Funneliformis mosseae</name>
    <name type="common">Endomycorrhizal fungus</name>
    <name type="synonym">Glomus mosseae</name>
    <dbReference type="NCBI Taxonomy" id="27381"/>
    <lineage>
        <taxon>Eukaryota</taxon>
        <taxon>Fungi</taxon>
        <taxon>Fungi incertae sedis</taxon>
        <taxon>Mucoromycota</taxon>
        <taxon>Glomeromycotina</taxon>
        <taxon>Glomeromycetes</taxon>
        <taxon>Glomerales</taxon>
        <taxon>Glomeraceae</taxon>
        <taxon>Funneliformis</taxon>
    </lineage>
</organism>
<dbReference type="AlphaFoldDB" id="A0A9N9NPS0"/>
<feature type="region of interest" description="Disordered" evidence="1">
    <location>
        <begin position="1"/>
        <end position="44"/>
    </location>
</feature>
<name>A0A9N9NPS0_FUNMO</name>
<reference evidence="2" key="1">
    <citation type="submission" date="2021-06" db="EMBL/GenBank/DDBJ databases">
        <authorList>
            <person name="Kallberg Y."/>
            <person name="Tangrot J."/>
            <person name="Rosling A."/>
        </authorList>
    </citation>
    <scope>NUCLEOTIDE SEQUENCE</scope>
    <source>
        <strain evidence="2">87-6 pot B 2015</strain>
    </source>
</reference>
<evidence type="ECO:0000313" key="2">
    <source>
        <dbReference type="EMBL" id="CAG8747351.1"/>
    </source>
</evidence>
<feature type="non-terminal residue" evidence="2">
    <location>
        <position position="134"/>
    </location>
</feature>
<sequence length="134" mass="15360">SHPEISNHAEGSVEQQQSKEQKEAVEREQQDPLESQQREQEMEEANLTKAALYLRRGHLLLTLIDQVKSVNLIFMENLLTKIKEFLKEERSDGKESDGSGVGLSALQKVLFDVLSNELDYTKKEFGVKWWLSEG</sequence>
<evidence type="ECO:0000256" key="1">
    <source>
        <dbReference type="SAM" id="MobiDB-lite"/>
    </source>
</evidence>